<dbReference type="PANTHER" id="PTHR43178:SF5">
    <property type="entry name" value="LIPOAMIDE ACYLTRANSFERASE COMPONENT OF BRANCHED-CHAIN ALPHA-KETO ACID DEHYDROGENASE COMPLEX, MITOCHONDRIAL"/>
    <property type="match status" value="1"/>
</dbReference>
<gene>
    <name evidence="14" type="ORF">DVH29_08665</name>
</gene>
<evidence type="ECO:0000256" key="11">
    <source>
        <dbReference type="SAM" id="MobiDB-lite"/>
    </source>
</evidence>
<proteinExistence type="inferred from homology"/>
<dbReference type="Gene3D" id="2.40.50.100">
    <property type="match status" value="1"/>
</dbReference>
<dbReference type="GO" id="GO:0004149">
    <property type="term" value="F:dihydrolipoyllysine-residue succinyltransferase activity"/>
    <property type="evidence" value="ECO:0007669"/>
    <property type="project" value="UniProtKB-EC"/>
</dbReference>
<comment type="catalytic activity">
    <reaction evidence="9">
        <text>N(6)-[(R)-dihydrolipoyl]-L-lysyl-[protein] + succinyl-CoA = N(6)-[(R)-S(8)-succinyldihydrolipoyl]-L-lysyl-[protein] + CoA</text>
        <dbReference type="Rhea" id="RHEA:15213"/>
        <dbReference type="Rhea" id="RHEA-COMP:10475"/>
        <dbReference type="Rhea" id="RHEA-COMP:20092"/>
        <dbReference type="ChEBI" id="CHEBI:57287"/>
        <dbReference type="ChEBI" id="CHEBI:57292"/>
        <dbReference type="ChEBI" id="CHEBI:83100"/>
        <dbReference type="ChEBI" id="CHEBI:83120"/>
        <dbReference type="EC" id="2.3.1.61"/>
    </reaction>
</comment>
<dbReference type="SUPFAM" id="SSF51230">
    <property type="entry name" value="Single hybrid motif"/>
    <property type="match status" value="1"/>
</dbReference>
<evidence type="ECO:0000259" key="12">
    <source>
        <dbReference type="PROSITE" id="PS50968"/>
    </source>
</evidence>
<organism evidence="14 15">
    <name type="scientific">Pelagibacterium lacus</name>
    <dbReference type="NCBI Taxonomy" id="2282655"/>
    <lineage>
        <taxon>Bacteria</taxon>
        <taxon>Pseudomonadati</taxon>
        <taxon>Pseudomonadota</taxon>
        <taxon>Alphaproteobacteria</taxon>
        <taxon>Hyphomicrobiales</taxon>
        <taxon>Devosiaceae</taxon>
        <taxon>Pelagibacterium</taxon>
    </lineage>
</organism>
<dbReference type="Pfam" id="PF00364">
    <property type="entry name" value="Biotin_lipoyl"/>
    <property type="match status" value="1"/>
</dbReference>
<dbReference type="Proteomes" id="UP000253759">
    <property type="component" value="Unassembled WGS sequence"/>
</dbReference>
<evidence type="ECO:0000313" key="15">
    <source>
        <dbReference type="Proteomes" id="UP000253759"/>
    </source>
</evidence>
<evidence type="ECO:0000256" key="7">
    <source>
        <dbReference type="ARBA" id="ARBA00022823"/>
    </source>
</evidence>
<dbReference type="InterPro" id="IPR004167">
    <property type="entry name" value="PSBD"/>
</dbReference>
<dbReference type="InterPro" id="IPR011053">
    <property type="entry name" value="Single_hybrid_motif"/>
</dbReference>
<keyword evidence="15" id="KW-1185">Reference proteome</keyword>
<reference evidence="15" key="1">
    <citation type="submission" date="2018-07" db="EMBL/GenBank/DDBJ databases">
        <authorList>
            <person name="Liu B.-T."/>
            <person name="Du Z."/>
        </authorList>
    </citation>
    <scope>NUCLEOTIDE SEQUENCE [LARGE SCALE GENOMIC DNA]</scope>
    <source>
        <strain evidence="15">XYN52</strain>
    </source>
</reference>
<feature type="domain" description="Peripheral subunit-binding (PSBD)" evidence="13">
    <location>
        <begin position="116"/>
        <end position="153"/>
    </location>
</feature>
<keyword evidence="6 10" id="KW-0808">Transferase</keyword>
<comment type="function">
    <text evidence="2">E2 component of the 2-oxoglutarate dehydrogenase (OGDH) complex which catalyzes the second step in the conversion of 2-oxoglutarate to succinyl-CoA and CO(2).</text>
</comment>
<protein>
    <recommendedName>
        <fullName evidence="10">Dihydrolipoamide acetyltransferase component of pyruvate dehydrogenase complex</fullName>
        <ecNumber evidence="10">2.3.1.-</ecNumber>
    </recommendedName>
</protein>
<dbReference type="PROSITE" id="PS00189">
    <property type="entry name" value="LIPOYL"/>
    <property type="match status" value="1"/>
</dbReference>
<evidence type="ECO:0000256" key="6">
    <source>
        <dbReference type="ARBA" id="ARBA00022679"/>
    </source>
</evidence>
<dbReference type="EMBL" id="QQNH01000009">
    <property type="protein sequence ID" value="RDE09018.1"/>
    <property type="molecule type" value="Genomic_DNA"/>
</dbReference>
<dbReference type="InterPro" id="IPR001078">
    <property type="entry name" value="2-oxoacid_DH_actylTfrase"/>
</dbReference>
<evidence type="ECO:0000313" key="14">
    <source>
        <dbReference type="EMBL" id="RDE09018.1"/>
    </source>
</evidence>
<sequence length="402" mass="43621">MKPYLFRLPDIGEGVAEAEITAWHVKEGDRVEEDQTLVDVMTDKATIDMTSPVAGRVVKIHGAEGDKAPVGSVLVELEIEGEDGEAAEARAPEPTPPPAPEPPAEASEAASERPVLAAPATRRRAQDLGIDLAEVGGTGPEGRITDADLDAHLKASGPAPVARERHGTKEIRLVGLRRRIAERMELSARTIPHFSYVEDCDMTALEGLRREINAARQGAQPKLTLLPFFMRGLAQLLPDFPHINAHFDGEAGVLRQHEAIHIGIATQTAEGLMVPVVRHVEALDIWDCAREMSRVTNAAREGRAVREELSGSTITLTSLGALGGVAATPIINHPEVAIIGPNKLMGRPVVVNNQMTVRTMMNLSASFDHRIVDGYDAARFIQRLKRLLENPALIFMEKRSRG</sequence>
<feature type="region of interest" description="Disordered" evidence="11">
    <location>
        <begin position="84"/>
        <end position="122"/>
    </location>
</feature>
<dbReference type="InterPro" id="IPR023213">
    <property type="entry name" value="CAT-like_dom_sf"/>
</dbReference>
<keyword evidence="7 10" id="KW-0450">Lipoyl</keyword>
<dbReference type="Gene3D" id="3.30.559.10">
    <property type="entry name" value="Chloramphenicol acetyltransferase-like domain"/>
    <property type="match status" value="1"/>
</dbReference>
<dbReference type="Pfam" id="PF02817">
    <property type="entry name" value="E3_binding"/>
    <property type="match status" value="1"/>
</dbReference>
<feature type="domain" description="Lipoyl-binding" evidence="12">
    <location>
        <begin position="3"/>
        <end position="78"/>
    </location>
</feature>
<dbReference type="FunFam" id="3.30.559.10:FF:000007">
    <property type="entry name" value="Dihydrolipoamide acetyltransferase component of pyruvate dehydrogenase complex"/>
    <property type="match status" value="1"/>
</dbReference>
<comment type="caution">
    <text evidence="14">The sequence shown here is derived from an EMBL/GenBank/DDBJ whole genome shotgun (WGS) entry which is preliminary data.</text>
</comment>
<dbReference type="SUPFAM" id="SSF47005">
    <property type="entry name" value="Peripheral subunit-binding domain of 2-oxo acid dehydrogenase complex"/>
    <property type="match status" value="1"/>
</dbReference>
<evidence type="ECO:0000256" key="3">
    <source>
        <dbReference type="ARBA" id="ARBA00005145"/>
    </source>
</evidence>
<evidence type="ECO:0000256" key="1">
    <source>
        <dbReference type="ARBA" id="ARBA00001938"/>
    </source>
</evidence>
<dbReference type="GO" id="GO:0016407">
    <property type="term" value="F:acetyltransferase activity"/>
    <property type="evidence" value="ECO:0007669"/>
    <property type="project" value="TreeGrafter"/>
</dbReference>
<keyword evidence="8 10" id="KW-0012">Acyltransferase</keyword>
<dbReference type="GO" id="GO:0005737">
    <property type="term" value="C:cytoplasm"/>
    <property type="evidence" value="ECO:0007669"/>
    <property type="project" value="TreeGrafter"/>
</dbReference>
<dbReference type="PROSITE" id="PS50968">
    <property type="entry name" value="BIOTINYL_LIPOYL"/>
    <property type="match status" value="1"/>
</dbReference>
<comment type="pathway">
    <text evidence="3">Amino-acid degradation; L-lysine degradation via saccharopine pathway; glutaryl-CoA from L-lysine: step 6/6.</text>
</comment>
<comment type="subunit">
    <text evidence="5">Forms a 24-polypeptide structural core with octahedral symmetry. Part of the 2-oxoglutarate dehydrogenase (OGDH) complex composed of E1 (2-oxoglutarate dehydrogenase), E2 (dihydrolipoamide succinyltransferase) and E3 (dihydrolipoamide dehydrogenase); the complex contains multiple copies of the three enzymatic components (E1, E2 and E3).</text>
</comment>
<evidence type="ECO:0000256" key="5">
    <source>
        <dbReference type="ARBA" id="ARBA00011666"/>
    </source>
</evidence>
<dbReference type="InterPro" id="IPR036625">
    <property type="entry name" value="E3-bd_dom_sf"/>
</dbReference>
<dbReference type="InterPro" id="IPR003016">
    <property type="entry name" value="2-oxoA_DH_lipoyl-BS"/>
</dbReference>
<evidence type="ECO:0000256" key="2">
    <source>
        <dbReference type="ARBA" id="ARBA00004052"/>
    </source>
</evidence>
<comment type="similarity">
    <text evidence="4 10">Belongs to the 2-oxoacid dehydrogenase family.</text>
</comment>
<dbReference type="EC" id="2.3.1.-" evidence="10"/>
<evidence type="ECO:0000256" key="8">
    <source>
        <dbReference type="ARBA" id="ARBA00023315"/>
    </source>
</evidence>
<evidence type="ECO:0000256" key="9">
    <source>
        <dbReference type="ARBA" id="ARBA00052761"/>
    </source>
</evidence>
<comment type="cofactor">
    <cofactor evidence="1 10">
        <name>(R)-lipoate</name>
        <dbReference type="ChEBI" id="CHEBI:83088"/>
    </cofactor>
</comment>
<dbReference type="SUPFAM" id="SSF52777">
    <property type="entry name" value="CoA-dependent acyltransferases"/>
    <property type="match status" value="1"/>
</dbReference>
<dbReference type="CDD" id="cd06849">
    <property type="entry name" value="lipoyl_domain"/>
    <property type="match status" value="1"/>
</dbReference>
<feature type="compositionally biased region" description="Low complexity" evidence="11">
    <location>
        <begin position="104"/>
        <end position="114"/>
    </location>
</feature>
<dbReference type="Gene3D" id="4.10.320.10">
    <property type="entry name" value="E3-binding domain"/>
    <property type="match status" value="1"/>
</dbReference>
<dbReference type="OrthoDB" id="9805770at2"/>
<dbReference type="Pfam" id="PF00198">
    <property type="entry name" value="2-oxoacid_dh"/>
    <property type="match status" value="1"/>
</dbReference>
<name>A0A369W3A7_9HYPH</name>
<dbReference type="AlphaFoldDB" id="A0A369W3A7"/>
<dbReference type="RefSeq" id="WP_114645782.1">
    <property type="nucleotide sequence ID" value="NZ_QQNH01000009.1"/>
</dbReference>
<evidence type="ECO:0000259" key="13">
    <source>
        <dbReference type="PROSITE" id="PS51826"/>
    </source>
</evidence>
<dbReference type="PROSITE" id="PS51826">
    <property type="entry name" value="PSBD"/>
    <property type="match status" value="1"/>
</dbReference>
<evidence type="ECO:0000256" key="10">
    <source>
        <dbReference type="RuleBase" id="RU003423"/>
    </source>
</evidence>
<dbReference type="InterPro" id="IPR050743">
    <property type="entry name" value="2-oxoacid_DH_E2_comp"/>
</dbReference>
<dbReference type="InterPro" id="IPR000089">
    <property type="entry name" value="Biotin_lipoyl"/>
</dbReference>
<accession>A0A369W3A7</accession>
<feature type="compositionally biased region" description="Pro residues" evidence="11">
    <location>
        <begin position="93"/>
        <end position="103"/>
    </location>
</feature>
<dbReference type="PANTHER" id="PTHR43178">
    <property type="entry name" value="DIHYDROLIPOAMIDE ACETYLTRANSFERASE COMPONENT OF PYRUVATE DEHYDROGENASE COMPLEX"/>
    <property type="match status" value="1"/>
</dbReference>
<dbReference type="GO" id="GO:0031405">
    <property type="term" value="F:lipoic acid binding"/>
    <property type="evidence" value="ECO:0007669"/>
    <property type="project" value="TreeGrafter"/>
</dbReference>
<evidence type="ECO:0000256" key="4">
    <source>
        <dbReference type="ARBA" id="ARBA00007317"/>
    </source>
</evidence>